<gene>
    <name evidence="1" type="ORF">FHE74_07455</name>
</gene>
<evidence type="ECO:0000313" key="2">
    <source>
        <dbReference type="Proteomes" id="UP000312032"/>
    </source>
</evidence>
<organism evidence="1 2">
    <name type="scientific">Corynebacterium tapiri</name>
    <dbReference type="NCBI Taxonomy" id="1448266"/>
    <lineage>
        <taxon>Bacteria</taxon>
        <taxon>Bacillati</taxon>
        <taxon>Actinomycetota</taxon>
        <taxon>Actinomycetes</taxon>
        <taxon>Mycobacteriales</taxon>
        <taxon>Corynebacteriaceae</taxon>
        <taxon>Corynebacterium</taxon>
    </lineage>
</organism>
<dbReference type="AlphaFoldDB" id="A0A5C4U3Q5"/>
<comment type="caution">
    <text evidence="1">The sequence shown here is derived from an EMBL/GenBank/DDBJ whole genome shotgun (WGS) entry which is preliminary data.</text>
</comment>
<protein>
    <submittedName>
        <fullName evidence="1">Uncharacterized protein</fullName>
    </submittedName>
</protein>
<reference evidence="1 2" key="1">
    <citation type="submission" date="2019-06" db="EMBL/GenBank/DDBJ databases">
        <authorList>
            <person name="Li J."/>
        </authorList>
    </citation>
    <scope>NUCLEOTIDE SEQUENCE [LARGE SCALE GENOMIC DNA]</scope>
    <source>
        <strain evidence="1 2">LMG 28165</strain>
    </source>
</reference>
<accession>A0A5C4U3Q5</accession>
<evidence type="ECO:0000313" key="1">
    <source>
        <dbReference type="EMBL" id="TNL96847.1"/>
    </source>
</evidence>
<proteinExistence type="predicted"/>
<name>A0A5C4U3Q5_9CORY</name>
<dbReference type="Proteomes" id="UP000312032">
    <property type="component" value="Unassembled WGS sequence"/>
</dbReference>
<sequence length="70" mass="7727">MRMNAIVVNLGVGETLYFKHNDELLEQIKTAVDSDGSVTATDLNDREITFTGAEIKDVDVQRIEDSAVVD</sequence>
<dbReference type="RefSeq" id="WP_139465876.1">
    <property type="nucleotide sequence ID" value="NZ_VDHJ01000009.1"/>
</dbReference>
<dbReference type="EMBL" id="VDHJ01000009">
    <property type="protein sequence ID" value="TNL96847.1"/>
    <property type="molecule type" value="Genomic_DNA"/>
</dbReference>
<keyword evidence="2" id="KW-1185">Reference proteome</keyword>